<dbReference type="EMBL" id="VLTK01000015">
    <property type="protein sequence ID" value="TSI12652.1"/>
    <property type="molecule type" value="Genomic_DNA"/>
</dbReference>
<gene>
    <name evidence="2" type="ORF">FO013_19455</name>
</gene>
<sequence>MAREYAKLLTRIWANGDFKALRASDQRLYFQLISQPDISMCGVVTLAEKRWSLQVADQDEGQISDCLASLESSRFVVVDRGTQEVLVRSYIRSDEAWKSPTTMKGIDSSVRAVLSESLKAVLRDELIRIDTSKLSVRVSEKTGQSTKDYVEGVIRVIADDFKALSQAPTEGACQGASDTPTQGHKRNLHTTEPEPAPTPATAPAPETSSCRQSQATDDEPRLRPDVDDLLDLLDAEIEANGNKIPTRTKRNHDDMRLLIDRDQYTTDQIRYVIGWCQHDNFWKANILSPKKLREKFPQLVARIKAEQERPSERGQARNRADERGDQSRAVIENLRRMEEQHTQAIQGELL</sequence>
<proteinExistence type="predicted"/>
<feature type="region of interest" description="Disordered" evidence="1">
    <location>
        <begin position="168"/>
        <end position="224"/>
    </location>
</feature>
<protein>
    <submittedName>
        <fullName evidence="2">Uncharacterized protein</fullName>
    </submittedName>
</protein>
<reference evidence="2 3" key="1">
    <citation type="submission" date="2019-07" db="EMBL/GenBank/DDBJ databases">
        <title>Draft genome sequence of Brevibacterium aurantiacum XU54 isolated from Xinjiang China.</title>
        <authorList>
            <person name="Xu X."/>
        </authorList>
    </citation>
    <scope>NUCLEOTIDE SEQUENCE [LARGE SCALE GENOMIC DNA]</scope>
    <source>
        <strain evidence="2 3">XU54</strain>
    </source>
</reference>
<evidence type="ECO:0000313" key="2">
    <source>
        <dbReference type="EMBL" id="TSI12652.1"/>
    </source>
</evidence>
<name>A0A556C5D8_BREAU</name>
<feature type="region of interest" description="Disordered" evidence="1">
    <location>
        <begin position="304"/>
        <end position="327"/>
    </location>
</feature>
<dbReference type="RefSeq" id="WP_143924216.1">
    <property type="nucleotide sequence ID" value="NZ_VLTK01000015.1"/>
</dbReference>
<feature type="compositionally biased region" description="Basic and acidic residues" evidence="1">
    <location>
        <begin position="304"/>
        <end position="326"/>
    </location>
</feature>
<comment type="caution">
    <text evidence="2">The sequence shown here is derived from an EMBL/GenBank/DDBJ whole genome shotgun (WGS) entry which is preliminary data.</text>
</comment>
<organism evidence="2 3">
    <name type="scientific">Brevibacterium aurantiacum</name>
    <dbReference type="NCBI Taxonomy" id="273384"/>
    <lineage>
        <taxon>Bacteria</taxon>
        <taxon>Bacillati</taxon>
        <taxon>Actinomycetota</taxon>
        <taxon>Actinomycetes</taxon>
        <taxon>Micrococcales</taxon>
        <taxon>Brevibacteriaceae</taxon>
        <taxon>Brevibacterium</taxon>
    </lineage>
</organism>
<dbReference type="Proteomes" id="UP000316406">
    <property type="component" value="Unassembled WGS sequence"/>
</dbReference>
<keyword evidence="3" id="KW-1185">Reference proteome</keyword>
<accession>A0A556C5D8</accession>
<dbReference type="AlphaFoldDB" id="A0A556C5D8"/>
<evidence type="ECO:0000313" key="3">
    <source>
        <dbReference type="Proteomes" id="UP000316406"/>
    </source>
</evidence>
<dbReference type="OrthoDB" id="4747530at2"/>
<evidence type="ECO:0000256" key="1">
    <source>
        <dbReference type="SAM" id="MobiDB-lite"/>
    </source>
</evidence>